<protein>
    <recommendedName>
        <fullName evidence="2">superoxide dismutase</fullName>
        <ecNumber evidence="2">1.15.1.1</ecNumber>
    </recommendedName>
</protein>
<evidence type="ECO:0000256" key="4">
    <source>
        <dbReference type="ARBA" id="ARBA00023002"/>
    </source>
</evidence>
<dbReference type="GO" id="GO:0004784">
    <property type="term" value="F:superoxide dismutase activity"/>
    <property type="evidence" value="ECO:0007669"/>
    <property type="project" value="UniProtKB-EC"/>
</dbReference>
<dbReference type="InterPro" id="IPR036314">
    <property type="entry name" value="SOD_C_sf"/>
</dbReference>
<reference evidence="6 7" key="1">
    <citation type="journal article" date="2016" name="Nat. Commun.">
        <title>Thousands of microbial genomes shed light on interconnected biogeochemical processes in an aquifer system.</title>
        <authorList>
            <person name="Anantharaman K."/>
            <person name="Brown C.T."/>
            <person name="Hug L.A."/>
            <person name="Sharon I."/>
            <person name="Castelle C.J."/>
            <person name="Probst A.J."/>
            <person name="Thomas B.C."/>
            <person name="Singh A."/>
            <person name="Wilkins M.J."/>
            <person name="Karaoz U."/>
            <person name="Brodie E.L."/>
            <person name="Williams K.H."/>
            <person name="Hubbard S.S."/>
            <person name="Banfield J.F."/>
        </authorList>
    </citation>
    <scope>NUCLEOTIDE SEQUENCE [LARGE SCALE GENOMIC DNA]</scope>
</reference>
<evidence type="ECO:0000256" key="3">
    <source>
        <dbReference type="ARBA" id="ARBA00022723"/>
    </source>
</evidence>
<dbReference type="SUPFAM" id="SSF46609">
    <property type="entry name" value="Fe,Mn superoxide dismutase (SOD), N-terminal domain"/>
    <property type="match status" value="1"/>
</dbReference>
<dbReference type="PANTHER" id="PTHR11404:SF6">
    <property type="entry name" value="SUPEROXIDE DISMUTASE [MN], MITOCHONDRIAL"/>
    <property type="match status" value="1"/>
</dbReference>
<dbReference type="AlphaFoldDB" id="A0A1F6V8C9"/>
<evidence type="ECO:0000256" key="1">
    <source>
        <dbReference type="ARBA" id="ARBA00008714"/>
    </source>
</evidence>
<evidence type="ECO:0000256" key="2">
    <source>
        <dbReference type="ARBA" id="ARBA00012682"/>
    </source>
</evidence>
<dbReference type="Proteomes" id="UP000177370">
    <property type="component" value="Unassembled WGS sequence"/>
</dbReference>
<feature type="domain" description="Manganese/iron superoxide dismutase C-terminal" evidence="5">
    <location>
        <begin position="94"/>
        <end position="193"/>
    </location>
</feature>
<dbReference type="EC" id="1.15.1.1" evidence="2"/>
<dbReference type="InterPro" id="IPR036324">
    <property type="entry name" value="Mn/Fe_SOD_N_sf"/>
</dbReference>
<evidence type="ECO:0000313" key="7">
    <source>
        <dbReference type="Proteomes" id="UP000177370"/>
    </source>
</evidence>
<evidence type="ECO:0000259" key="5">
    <source>
        <dbReference type="Pfam" id="PF02777"/>
    </source>
</evidence>
<comment type="caution">
    <text evidence="6">The sequence shown here is derived from an EMBL/GenBank/DDBJ whole genome shotgun (WGS) entry which is preliminary data.</text>
</comment>
<dbReference type="Pfam" id="PF02777">
    <property type="entry name" value="Sod_Fe_C"/>
    <property type="match status" value="1"/>
</dbReference>
<dbReference type="PANTHER" id="PTHR11404">
    <property type="entry name" value="SUPEROXIDE DISMUTASE 2"/>
    <property type="match status" value="1"/>
</dbReference>
<name>A0A1F6V8C9_9BACT</name>
<keyword evidence="4" id="KW-0560">Oxidoreductase</keyword>
<organism evidence="6 7">
    <name type="scientific">Candidatus Nomurabacteria bacterium RIFCSPHIGHO2_01_FULL_40_24b</name>
    <dbReference type="NCBI Taxonomy" id="1801739"/>
    <lineage>
        <taxon>Bacteria</taxon>
        <taxon>Candidatus Nomuraibacteriota</taxon>
    </lineage>
</organism>
<dbReference type="GO" id="GO:0046872">
    <property type="term" value="F:metal ion binding"/>
    <property type="evidence" value="ECO:0007669"/>
    <property type="project" value="UniProtKB-KW"/>
</dbReference>
<evidence type="ECO:0000313" key="6">
    <source>
        <dbReference type="EMBL" id="OGI65774.1"/>
    </source>
</evidence>
<dbReference type="EMBL" id="MFTP01000012">
    <property type="protein sequence ID" value="OGI65774.1"/>
    <property type="molecule type" value="Genomic_DNA"/>
</dbReference>
<sequence length="199" mass="23179">MMIKKFEEKKFNIGPLKGISVKNIEEHLKLYAGYVKHANLITEKIGGLMADPEKNAYVIGELGRRFGFEFNGIRNHEYYFKSLEGGAKILPEDSKLKTAIEKQATSFDSWLAGFKLLAMTRGVGWAVLGWDKKTEQFLHIWIDEQHLGQLNGMEWILGIDMWEHAYVYDYPTSEKKKYVEAFFENLNWEVIEENFKNTQ</sequence>
<accession>A0A1F6V8C9</accession>
<keyword evidence="3" id="KW-0479">Metal-binding</keyword>
<gene>
    <name evidence="6" type="ORF">A2647_00140</name>
</gene>
<dbReference type="SUPFAM" id="SSF54719">
    <property type="entry name" value="Fe,Mn superoxide dismutase (SOD), C-terminal domain"/>
    <property type="match status" value="1"/>
</dbReference>
<comment type="similarity">
    <text evidence="1">Belongs to the iron/manganese superoxide dismutase family.</text>
</comment>
<dbReference type="InterPro" id="IPR050265">
    <property type="entry name" value="Fe/Mn_Superoxide_Dismutase"/>
</dbReference>
<proteinExistence type="inferred from homology"/>
<dbReference type="InterPro" id="IPR019832">
    <property type="entry name" value="Mn/Fe_SOD_C"/>
</dbReference>
<dbReference type="Gene3D" id="3.55.40.20">
    <property type="entry name" value="Iron/manganese superoxide dismutase, C-terminal domain"/>
    <property type="match status" value="1"/>
</dbReference>